<evidence type="ECO:0000256" key="11">
    <source>
        <dbReference type="ARBA" id="ARBA00033344"/>
    </source>
</evidence>
<dbReference type="SUPFAM" id="SSF140809">
    <property type="entry name" value="Rhabdovirus nucleoprotein-like"/>
    <property type="match status" value="1"/>
</dbReference>
<reference evidence="13" key="1">
    <citation type="submission" date="2022-05" db="EMBL/GenBank/DDBJ databases">
        <authorList>
            <person name="Cao W."/>
            <person name="Jia N."/>
            <person name="Lam T.T.-Y."/>
            <person name="Ni X."/>
            <person name="Liu J."/>
        </authorList>
    </citation>
    <scope>NUCLEOTIDE SEQUENCE</scope>
    <source>
        <strain evidence="13">TIGMIC 2</strain>
    </source>
</reference>
<dbReference type="InterPro" id="IPR000448">
    <property type="entry name" value="Rhabdo_ncapsid"/>
</dbReference>
<organism evidence="13">
    <name type="scientific">Tongren Rhabd tick virus 2</name>
    <dbReference type="NCBI Taxonomy" id="2972336"/>
    <lineage>
        <taxon>Viruses</taxon>
        <taxon>Riboviria</taxon>
        <taxon>Orthornavirae</taxon>
        <taxon>Negarnaviricota</taxon>
        <taxon>Haploviricotina</taxon>
        <taxon>Monjiviricetes</taxon>
        <taxon>Mononegavirales</taxon>
        <taxon>Rhabdoviridae</taxon>
        <taxon>Alpharhabdovirinae</taxon>
        <taxon>Ledantevirus</taxon>
        <taxon>Ledantevirus tongren</taxon>
    </lineage>
</organism>
<evidence type="ECO:0000256" key="4">
    <source>
        <dbReference type="ARBA" id="ARBA00022497"/>
    </source>
</evidence>
<dbReference type="InterPro" id="IPR023330">
    <property type="entry name" value="Rhabdovirus_ncapsid_N"/>
</dbReference>
<dbReference type="GO" id="GO:1990904">
    <property type="term" value="C:ribonucleoprotein complex"/>
    <property type="evidence" value="ECO:0007669"/>
    <property type="project" value="UniProtKB-KW"/>
</dbReference>
<evidence type="ECO:0000256" key="8">
    <source>
        <dbReference type="ARBA" id="ARBA00023086"/>
    </source>
</evidence>
<dbReference type="InterPro" id="IPR023331">
    <property type="entry name" value="Rhabdovirus_ncapsid_C"/>
</dbReference>
<evidence type="ECO:0000313" key="13">
    <source>
        <dbReference type="EMBL" id="UYL95626.1"/>
    </source>
</evidence>
<dbReference type="Gene3D" id="1.10.3610.10">
    <property type="entry name" value="Nucleoprotein"/>
    <property type="match status" value="1"/>
</dbReference>
<dbReference type="GO" id="GO:0019029">
    <property type="term" value="C:helical viral capsid"/>
    <property type="evidence" value="ECO:0007669"/>
    <property type="project" value="UniProtKB-KW"/>
</dbReference>
<dbReference type="Gene3D" id="1.10.3570.10">
    <property type="entry name" value="Rhabdovirus nucleocapsid protein like domain"/>
    <property type="match status" value="1"/>
</dbReference>
<name>A0A9E7V2C6_9RHAB</name>
<evidence type="ECO:0000256" key="10">
    <source>
        <dbReference type="ARBA" id="ARBA00023274"/>
    </source>
</evidence>
<evidence type="ECO:0000256" key="7">
    <source>
        <dbReference type="ARBA" id="ARBA00022884"/>
    </source>
</evidence>
<evidence type="ECO:0000256" key="5">
    <source>
        <dbReference type="ARBA" id="ARBA00022561"/>
    </source>
</evidence>
<keyword evidence="8 13" id="KW-0543">Viral nucleoprotein</keyword>
<sequence>MASGATYRVRTKQLVKVTSPQEDTPPAYPSKWFESHRGKKPLLVVKYKTSSLDGLRGVVKAGIKGQKLDVQVAVAYLYGVFKDVTGVLADDWKSFGVEIGKSGETINPFKLLDVDAKEEDPPNAGTIAATKGEDMWLSFFILSQYRLQKVTNAEYEKILIKKANLHLSAMPEQSEHTSISTKGGFAAYLMNPNYLRVVAALDMFFHKFKEHEFAIMRFGTLGSRYKDCSALTSLNHIKKLTGLSLEDFMLWIFTDSIADDLEQLAFPGQELDQHDSYAPYMRDMGISDKSPYSAQANPSIHLFCHAIGTLLHSRRSINAKLGPEVDTMSTIKNAQIVAFVLSTCPTFAKGFTRSLDTIAGLASKEVMGDLPGEPDPERWFDYISEQNFKIPLQIEQHSRDAAKSLTNLRPDTVGQHLAGLLGV</sequence>
<dbReference type="GO" id="GO:0030430">
    <property type="term" value="C:host cell cytoplasm"/>
    <property type="evidence" value="ECO:0007669"/>
    <property type="project" value="UniProtKB-SubCell"/>
</dbReference>
<dbReference type="GO" id="GO:0019013">
    <property type="term" value="C:viral nucleocapsid"/>
    <property type="evidence" value="ECO:0007669"/>
    <property type="project" value="UniProtKB-KW"/>
</dbReference>
<evidence type="ECO:0000256" key="9">
    <source>
        <dbReference type="ARBA" id="ARBA00023200"/>
    </source>
</evidence>
<keyword evidence="4" id="KW-1139">Helical capsid protein</keyword>
<keyword evidence="10" id="KW-0687">Ribonucleoprotein</keyword>
<dbReference type="Pfam" id="PF00945">
    <property type="entry name" value="Rhabdo_ncap"/>
    <property type="match status" value="1"/>
</dbReference>
<keyword evidence="9" id="KW-1035">Host cytoplasm</keyword>
<dbReference type="EMBL" id="ON746534">
    <property type="protein sequence ID" value="UYL95626.1"/>
    <property type="molecule type" value="Viral_cRNA"/>
</dbReference>
<evidence type="ECO:0000256" key="2">
    <source>
        <dbReference type="ARBA" id="ARBA00004328"/>
    </source>
</evidence>
<comment type="subcellular location">
    <subcellularLocation>
        <location evidence="1">Host cytoplasm</location>
    </subcellularLocation>
    <subcellularLocation>
        <location evidence="2">Virion</location>
    </subcellularLocation>
</comment>
<evidence type="ECO:0000256" key="1">
    <source>
        <dbReference type="ARBA" id="ARBA00004192"/>
    </source>
</evidence>
<keyword evidence="5" id="KW-0167">Capsid protein</keyword>
<keyword evidence="7" id="KW-0694">RNA-binding</keyword>
<dbReference type="GO" id="GO:0003723">
    <property type="term" value="F:RNA binding"/>
    <property type="evidence" value="ECO:0007669"/>
    <property type="project" value="UniProtKB-KW"/>
</dbReference>
<dbReference type="InterPro" id="IPR035961">
    <property type="entry name" value="Rhabdovirus_nucleoprotein-like"/>
</dbReference>
<protein>
    <recommendedName>
        <fullName evidence="3">Nucleoprotein</fullName>
    </recommendedName>
    <alternativeName>
        <fullName evidence="11">Nucleocapsid protein</fullName>
    </alternativeName>
</protein>
<feature type="domain" description="Rhabdovirus nucleocapsid" evidence="12">
    <location>
        <begin position="12"/>
        <end position="359"/>
    </location>
</feature>
<evidence type="ECO:0000256" key="3">
    <source>
        <dbReference type="ARBA" id="ARBA00014389"/>
    </source>
</evidence>
<proteinExistence type="predicted"/>
<keyword evidence="6" id="KW-0946">Virion</keyword>
<accession>A0A9E7V2C6</accession>
<evidence type="ECO:0000256" key="6">
    <source>
        <dbReference type="ARBA" id="ARBA00022844"/>
    </source>
</evidence>
<evidence type="ECO:0000259" key="12">
    <source>
        <dbReference type="Pfam" id="PF00945"/>
    </source>
</evidence>